<organism evidence="2 3">
    <name type="scientific">Enemella dayhoffiae</name>
    <dbReference type="NCBI Taxonomy" id="2016507"/>
    <lineage>
        <taxon>Bacteria</taxon>
        <taxon>Bacillati</taxon>
        <taxon>Actinomycetota</taxon>
        <taxon>Actinomycetes</taxon>
        <taxon>Propionibacteriales</taxon>
        <taxon>Propionibacteriaceae</taxon>
        <taxon>Enemella</taxon>
    </lineage>
</organism>
<dbReference type="Proteomes" id="UP000216311">
    <property type="component" value="Unassembled WGS sequence"/>
</dbReference>
<dbReference type="EMBL" id="NMVQ01000012">
    <property type="protein sequence ID" value="OYO21952.1"/>
    <property type="molecule type" value="Genomic_DNA"/>
</dbReference>
<feature type="region of interest" description="Disordered" evidence="1">
    <location>
        <begin position="36"/>
        <end position="55"/>
    </location>
</feature>
<sequence length="70" mass="7805">MPSDAHDQKVRVCRYRVQEIAPLAAYATLSISFDDDTNDEDEFEDAEDDVYGDSGSLAAGSWRTYPRSGK</sequence>
<proteinExistence type="predicted"/>
<dbReference type="AlphaFoldDB" id="A0A255H3F8"/>
<evidence type="ECO:0000313" key="3">
    <source>
        <dbReference type="Proteomes" id="UP000216311"/>
    </source>
</evidence>
<feature type="compositionally biased region" description="Acidic residues" evidence="1">
    <location>
        <begin position="36"/>
        <end position="51"/>
    </location>
</feature>
<name>A0A255H3F8_9ACTN</name>
<keyword evidence="3" id="KW-1185">Reference proteome</keyword>
<accession>A0A255H3F8</accession>
<protein>
    <submittedName>
        <fullName evidence="2">Uncharacterized protein</fullName>
    </submittedName>
</protein>
<gene>
    <name evidence="2" type="ORF">CGZ93_08430</name>
</gene>
<evidence type="ECO:0000256" key="1">
    <source>
        <dbReference type="SAM" id="MobiDB-lite"/>
    </source>
</evidence>
<reference evidence="2 3" key="1">
    <citation type="submission" date="2017-07" db="EMBL/GenBank/DDBJ databases">
        <title>Draft whole genome sequences of clinical Proprionibacteriaceae strains.</title>
        <authorList>
            <person name="Bernier A.-M."/>
            <person name="Bernard K."/>
            <person name="Domingo M.-C."/>
        </authorList>
    </citation>
    <scope>NUCLEOTIDE SEQUENCE [LARGE SCALE GENOMIC DNA]</scope>
    <source>
        <strain evidence="2 3">NML 130396</strain>
    </source>
</reference>
<comment type="caution">
    <text evidence="2">The sequence shown here is derived from an EMBL/GenBank/DDBJ whole genome shotgun (WGS) entry which is preliminary data.</text>
</comment>
<evidence type="ECO:0000313" key="2">
    <source>
        <dbReference type="EMBL" id="OYO21952.1"/>
    </source>
</evidence>